<evidence type="ECO:0000256" key="5">
    <source>
        <dbReference type="SAM" id="Phobius"/>
    </source>
</evidence>
<evidence type="ECO:0000256" key="1">
    <source>
        <dbReference type="ARBA" id="ARBA00004651"/>
    </source>
</evidence>
<evidence type="ECO:0000256" key="3">
    <source>
        <dbReference type="ARBA" id="ARBA00022989"/>
    </source>
</evidence>
<name>A0ABN6H7N2_9BACT</name>
<dbReference type="EMBL" id="AP024702">
    <property type="protein sequence ID" value="BCX49675.1"/>
    <property type="molecule type" value="Genomic_DNA"/>
</dbReference>
<evidence type="ECO:0000313" key="6">
    <source>
        <dbReference type="EMBL" id="BCX49675.1"/>
    </source>
</evidence>
<organism evidence="6 7">
    <name type="scientific">Haloferula helveola</name>
    <dbReference type="NCBI Taxonomy" id="490095"/>
    <lineage>
        <taxon>Bacteria</taxon>
        <taxon>Pseudomonadati</taxon>
        <taxon>Verrucomicrobiota</taxon>
        <taxon>Verrucomicrobiia</taxon>
        <taxon>Verrucomicrobiales</taxon>
        <taxon>Verrucomicrobiaceae</taxon>
        <taxon>Haloferula</taxon>
    </lineage>
</organism>
<dbReference type="InterPro" id="IPR035906">
    <property type="entry name" value="MetI-like_sf"/>
</dbReference>
<comment type="subcellular location">
    <subcellularLocation>
        <location evidence="1">Cell membrane</location>
        <topology evidence="1">Multi-pass membrane protein</topology>
    </subcellularLocation>
</comment>
<keyword evidence="4 5" id="KW-0472">Membrane</keyword>
<feature type="transmembrane region" description="Helical" evidence="5">
    <location>
        <begin position="92"/>
        <end position="113"/>
    </location>
</feature>
<keyword evidence="2 5" id="KW-0812">Transmembrane</keyword>
<keyword evidence="7" id="KW-1185">Reference proteome</keyword>
<dbReference type="CDD" id="cd06261">
    <property type="entry name" value="TM_PBP2"/>
    <property type="match status" value="1"/>
</dbReference>
<keyword evidence="3 5" id="KW-1133">Transmembrane helix</keyword>
<proteinExistence type="predicted"/>
<feature type="transmembrane region" description="Helical" evidence="5">
    <location>
        <begin position="180"/>
        <end position="200"/>
    </location>
</feature>
<evidence type="ECO:0000256" key="4">
    <source>
        <dbReference type="ARBA" id="ARBA00023136"/>
    </source>
</evidence>
<feature type="transmembrane region" description="Helical" evidence="5">
    <location>
        <begin position="134"/>
        <end position="160"/>
    </location>
</feature>
<sequence length="213" mass="22332">MRFVFWPHLIAEAGTNAGGSSIAEVCSGVGLGALIAVPVSLLGSVIGARAGMVPERWFDSLIGSIGRLPTLLTSVLLGLFLVSRGVNESPAMWGMVAMVAGTPVIWRISARALSELPVGILESALALGLSRLRTLWVVGYPVVGPALTGAVVVGVARALTVGWLVYELRQTQKAPPVSEWWQVVAVVSVVTLLGSWLLGVGRRKSKALERASS</sequence>
<evidence type="ECO:0000256" key="2">
    <source>
        <dbReference type="ARBA" id="ARBA00022692"/>
    </source>
</evidence>
<dbReference type="InterPro" id="IPR000515">
    <property type="entry name" value="MetI-like"/>
</dbReference>
<dbReference type="Gene3D" id="1.10.3720.10">
    <property type="entry name" value="MetI-like"/>
    <property type="match status" value="1"/>
</dbReference>
<accession>A0ABN6H7N2</accession>
<feature type="transmembrane region" description="Helical" evidence="5">
    <location>
        <begin position="68"/>
        <end position="86"/>
    </location>
</feature>
<reference evidence="6 7" key="1">
    <citation type="submission" date="2021-06" db="EMBL/GenBank/DDBJ databases">
        <title>Complete genome of Haloferula helveola possessing various polysaccharide degrading enzymes.</title>
        <authorList>
            <person name="Takami H."/>
            <person name="Huang C."/>
            <person name="Hamasaki K."/>
        </authorList>
    </citation>
    <scope>NUCLEOTIDE SEQUENCE [LARGE SCALE GENOMIC DNA]</scope>
    <source>
        <strain evidence="6 7">CN-1</strain>
    </source>
</reference>
<protein>
    <recommendedName>
        <fullName evidence="8">ABC transporter permease subunit</fullName>
    </recommendedName>
</protein>
<dbReference type="SUPFAM" id="SSF161098">
    <property type="entry name" value="MetI-like"/>
    <property type="match status" value="1"/>
</dbReference>
<feature type="transmembrane region" description="Helical" evidence="5">
    <location>
        <begin position="29"/>
        <end position="48"/>
    </location>
</feature>
<dbReference type="Proteomes" id="UP001374893">
    <property type="component" value="Chromosome"/>
</dbReference>
<dbReference type="RefSeq" id="WP_338686376.1">
    <property type="nucleotide sequence ID" value="NZ_AP024702.1"/>
</dbReference>
<evidence type="ECO:0000313" key="7">
    <source>
        <dbReference type="Proteomes" id="UP001374893"/>
    </source>
</evidence>
<evidence type="ECO:0008006" key="8">
    <source>
        <dbReference type="Google" id="ProtNLM"/>
    </source>
</evidence>
<gene>
    <name evidence="6" type="ORF">HAHE_35830</name>
</gene>